<feature type="region of interest" description="Disordered" evidence="1">
    <location>
        <begin position="662"/>
        <end position="724"/>
    </location>
</feature>
<gene>
    <name evidence="2" type="ORF">IWX46DRAFT_583078</name>
</gene>
<feature type="region of interest" description="Disordered" evidence="1">
    <location>
        <begin position="246"/>
        <end position="377"/>
    </location>
</feature>
<organism evidence="2 3">
    <name type="scientific">Phyllosticta citricarpa</name>
    <dbReference type="NCBI Taxonomy" id="55181"/>
    <lineage>
        <taxon>Eukaryota</taxon>
        <taxon>Fungi</taxon>
        <taxon>Dikarya</taxon>
        <taxon>Ascomycota</taxon>
        <taxon>Pezizomycotina</taxon>
        <taxon>Dothideomycetes</taxon>
        <taxon>Dothideomycetes incertae sedis</taxon>
        <taxon>Botryosphaeriales</taxon>
        <taxon>Phyllostictaceae</taxon>
        <taxon>Phyllosticta</taxon>
    </lineage>
</organism>
<proteinExistence type="predicted"/>
<feature type="compositionally biased region" description="Polar residues" evidence="1">
    <location>
        <begin position="251"/>
        <end position="260"/>
    </location>
</feature>
<name>A0ABR1LV33_9PEZI</name>
<feature type="region of interest" description="Disordered" evidence="1">
    <location>
        <begin position="755"/>
        <end position="775"/>
    </location>
</feature>
<sequence length="775" mass="85300">MAGLPSIGDILMLSQTAWKIGRAFSSNRRTVPAEFLNVEAEASGLSKTLKLLAETLFSDDSYGNHDDDTGSLLISRASTETRRGVDLIISSCSQTLRDLDNLVEEYQLTRRNRTSGGWSVERSWSELVLENYKKMAWITGGGNIEVLQSLLNMHKSCISLTINALQSRSLARLELAVISIAQKVDSVHSDKSDDDLSARIQKVNSTIVALANNSPSLAAQPESALSESPAWASPLLSPMPESFRLEHSRSVRSNTQSWTSFDHRRTSHAPSDISNTPSLSDNSDRSSAVHHNTSGSPNRRRPSARWQSISSVEQLSATEEVETLRQSREATPPFCPTMPLDPEDSLRPMPLATTKSGRVGRGRSRSESTTASQQEAFERAAFRDSAILCEIRATEVEYLQPLKDETNPFDVEMGTAMKSARILIVRRRGTRQDGHFKFTTSIWALSDDNKVRMQQKLPENEAPSSLPPRPQAPNISPHEIIPFASYFSPNKVSIALVSLLRFHGSTFGAAPVKEDKTSWVNYVFEDVKSATLFQSELFGRQLIGAFKTEKTLRLHDGLSGVLAYQEQMCGMESLRLWRDIGFGGAATSSPAPSPYSYHHRQQSAEEKEKAPPPPDRVFAMIHYTAAFRPGYFVFSVNDPQHPLRIKDDGGSKEVKLRGLRVPLDPETSPQNSGIIGPAAPKVGPRTSFSMSILNSPTTGGEPPERGDEALSHSTGQGQGAKKEKLDAKKWITGARIEFATELEKRLFLEKVKEVQAAPASPTEAMWLDGAGQKGT</sequence>
<dbReference type="Proteomes" id="UP001365128">
    <property type="component" value="Unassembled WGS sequence"/>
</dbReference>
<comment type="caution">
    <text evidence="2">The sequence shown here is derived from an EMBL/GenBank/DDBJ whole genome shotgun (WGS) entry which is preliminary data.</text>
</comment>
<evidence type="ECO:0000313" key="2">
    <source>
        <dbReference type="EMBL" id="KAK7539050.1"/>
    </source>
</evidence>
<accession>A0ABR1LV33</accession>
<feature type="compositionally biased region" description="Polar residues" evidence="1">
    <location>
        <begin position="268"/>
        <end position="297"/>
    </location>
</feature>
<dbReference type="EMBL" id="JBBPDW010000029">
    <property type="protein sequence ID" value="KAK7539050.1"/>
    <property type="molecule type" value="Genomic_DNA"/>
</dbReference>
<feature type="region of interest" description="Disordered" evidence="1">
    <location>
        <begin position="587"/>
        <end position="615"/>
    </location>
</feature>
<evidence type="ECO:0000256" key="1">
    <source>
        <dbReference type="SAM" id="MobiDB-lite"/>
    </source>
</evidence>
<keyword evidence="3" id="KW-1185">Reference proteome</keyword>
<reference evidence="2 3" key="1">
    <citation type="submission" date="2024-04" db="EMBL/GenBank/DDBJ databases">
        <title>Phyllosticta paracitricarpa is synonymous to the EU quarantine fungus P. citricarpa based on phylogenomic analyses.</title>
        <authorList>
            <consortium name="Lawrence Berkeley National Laboratory"/>
            <person name="Van Ingen-Buijs V.A."/>
            <person name="Van Westerhoven A.C."/>
            <person name="Haridas S."/>
            <person name="Skiadas P."/>
            <person name="Martin F."/>
            <person name="Groenewald J.Z."/>
            <person name="Crous P.W."/>
            <person name="Seidl M.F."/>
        </authorList>
    </citation>
    <scope>NUCLEOTIDE SEQUENCE [LARGE SCALE GENOMIC DNA]</scope>
    <source>
        <strain evidence="2 3">CBS 122670</strain>
    </source>
</reference>
<evidence type="ECO:0000313" key="3">
    <source>
        <dbReference type="Proteomes" id="UP001365128"/>
    </source>
</evidence>
<feature type="compositionally biased region" description="Polar residues" evidence="1">
    <location>
        <begin position="686"/>
        <end position="698"/>
    </location>
</feature>
<feature type="compositionally biased region" description="Polar residues" evidence="1">
    <location>
        <begin position="305"/>
        <end position="317"/>
    </location>
</feature>
<protein>
    <submittedName>
        <fullName evidence="2">Uncharacterized protein</fullName>
    </submittedName>
</protein>